<evidence type="ECO:0000313" key="3">
    <source>
        <dbReference type="Proteomes" id="UP000016922"/>
    </source>
</evidence>
<dbReference type="GeneID" id="19466260"/>
<evidence type="ECO:0000313" key="2">
    <source>
        <dbReference type="EMBL" id="EPE34194.1"/>
    </source>
</evidence>
<dbReference type="AlphaFoldDB" id="S3DAQ2"/>
<dbReference type="EMBL" id="KE145357">
    <property type="protein sequence ID" value="EPE34194.1"/>
    <property type="molecule type" value="Genomic_DNA"/>
</dbReference>
<keyword evidence="3" id="KW-1185">Reference proteome</keyword>
<sequence length="275" mass="31699">MEHTSAKPLSSNDRANTRDMNYKPTWTTSEYSNGTSFTVIRRLLTHSKSLQSGTTELHRRDSGELLDRRILPGYIASSTPPWVNNWEQSKEKWLSAKEQHLANYELYRRQQRRQRFKILPRDALQKYNERPERASRLPADPRDPVVGALPRNHEELQSLRWKLAEHLPAWIDEQAQAETRHCVHAASIRSKALQQQEDENTVPQIQAMQCREEDTNDQVQRETDEHTGGGNQQAAVTIKEGAVMEQYQNKVFDALLDESAVMKNRNSLGGVYIAI</sequence>
<gene>
    <name evidence="2" type="ORF">GLAREA_07207</name>
</gene>
<evidence type="ECO:0000256" key="1">
    <source>
        <dbReference type="SAM" id="MobiDB-lite"/>
    </source>
</evidence>
<reference evidence="2 3" key="1">
    <citation type="journal article" date="2013" name="BMC Genomics">
        <title>Genomics-driven discovery of the pneumocandin biosynthetic gene cluster in the fungus Glarea lozoyensis.</title>
        <authorList>
            <person name="Chen L."/>
            <person name="Yue Q."/>
            <person name="Zhang X."/>
            <person name="Xiang M."/>
            <person name="Wang C."/>
            <person name="Li S."/>
            <person name="Che Y."/>
            <person name="Ortiz-Lopez F.J."/>
            <person name="Bills G.F."/>
            <person name="Liu X."/>
            <person name="An Z."/>
        </authorList>
    </citation>
    <scope>NUCLEOTIDE SEQUENCE [LARGE SCALE GENOMIC DNA]</scope>
    <source>
        <strain evidence="3">ATCC 20868 / MF5171</strain>
    </source>
</reference>
<dbReference type="HOGENOM" id="CLU_1012108_0_0_1"/>
<feature type="region of interest" description="Disordered" evidence="1">
    <location>
        <begin position="1"/>
        <end position="21"/>
    </location>
</feature>
<feature type="region of interest" description="Disordered" evidence="1">
    <location>
        <begin position="210"/>
        <end position="233"/>
    </location>
</feature>
<accession>S3DAQ2</accession>
<dbReference type="RefSeq" id="XP_008079346.1">
    <property type="nucleotide sequence ID" value="XM_008081155.1"/>
</dbReference>
<organism evidence="2 3">
    <name type="scientific">Glarea lozoyensis (strain ATCC 20868 / MF5171)</name>
    <dbReference type="NCBI Taxonomy" id="1116229"/>
    <lineage>
        <taxon>Eukaryota</taxon>
        <taxon>Fungi</taxon>
        <taxon>Dikarya</taxon>
        <taxon>Ascomycota</taxon>
        <taxon>Pezizomycotina</taxon>
        <taxon>Leotiomycetes</taxon>
        <taxon>Helotiales</taxon>
        <taxon>Helotiaceae</taxon>
        <taxon>Glarea</taxon>
    </lineage>
</organism>
<dbReference type="Proteomes" id="UP000016922">
    <property type="component" value="Unassembled WGS sequence"/>
</dbReference>
<name>S3DAQ2_GLAL2</name>
<proteinExistence type="predicted"/>
<protein>
    <submittedName>
        <fullName evidence="2">Uncharacterized protein</fullName>
    </submittedName>
</protein>
<dbReference type="KEGG" id="glz:GLAREA_07207"/>